<dbReference type="InterPro" id="IPR016040">
    <property type="entry name" value="NAD(P)-bd_dom"/>
</dbReference>
<dbReference type="PANTHER" id="PTHR14097:SF7">
    <property type="entry name" value="OXIDOREDUCTASE HTATIP2"/>
    <property type="match status" value="1"/>
</dbReference>
<feature type="domain" description="NAD(P)-binding" evidence="1">
    <location>
        <begin position="11"/>
        <end position="132"/>
    </location>
</feature>
<dbReference type="Pfam" id="PF13460">
    <property type="entry name" value="NAD_binding_10"/>
    <property type="match status" value="1"/>
</dbReference>
<proteinExistence type="predicted"/>
<evidence type="ECO:0000259" key="1">
    <source>
        <dbReference type="Pfam" id="PF13460"/>
    </source>
</evidence>
<dbReference type="EMBL" id="JAPFRD010000012">
    <property type="protein sequence ID" value="MCW8109659.1"/>
    <property type="molecule type" value="Genomic_DNA"/>
</dbReference>
<dbReference type="Gene3D" id="3.40.50.720">
    <property type="entry name" value="NAD(P)-binding Rossmann-like Domain"/>
    <property type="match status" value="1"/>
</dbReference>
<reference evidence="2" key="1">
    <citation type="submission" date="2022-11" db="EMBL/GenBank/DDBJ databases">
        <title>Alteromonas sp. nov., isolated from sea water of the Qingdao.</title>
        <authorList>
            <person name="Wang Q."/>
        </authorList>
    </citation>
    <scope>NUCLEOTIDE SEQUENCE</scope>
    <source>
        <strain evidence="2">ASW11-7</strain>
    </source>
</reference>
<organism evidence="2 3">
    <name type="scientific">Alteromonas aquimaris</name>
    <dbReference type="NCBI Taxonomy" id="2998417"/>
    <lineage>
        <taxon>Bacteria</taxon>
        <taxon>Pseudomonadati</taxon>
        <taxon>Pseudomonadota</taxon>
        <taxon>Gammaproteobacteria</taxon>
        <taxon>Alteromonadales</taxon>
        <taxon>Alteromonadaceae</taxon>
        <taxon>Alteromonas/Salinimonas group</taxon>
        <taxon>Alteromonas</taxon>
    </lineage>
</organism>
<gene>
    <name evidence="2" type="ORF">OPS25_14205</name>
</gene>
<evidence type="ECO:0000313" key="3">
    <source>
        <dbReference type="Proteomes" id="UP001142810"/>
    </source>
</evidence>
<dbReference type="SUPFAM" id="SSF51735">
    <property type="entry name" value="NAD(P)-binding Rossmann-fold domains"/>
    <property type="match status" value="1"/>
</dbReference>
<dbReference type="PANTHER" id="PTHR14097">
    <property type="entry name" value="OXIDOREDUCTASE HTATIP2"/>
    <property type="match status" value="1"/>
</dbReference>
<name>A0ABT3PA51_9ALTE</name>
<sequence length="212" mass="23707">MAQFKTALVLGATGLVGKALIKQLQNDPRYKQVTCLVRRPMPSSVVSHEQKKVNWLVIDFESLQEYEGYFKVDHVYCCLGTTIQKAGSREAFRKVDFEYVHVAAQLARAQRCKSFVWISSIGANAKSANFYLRVKGELENAIMGMSQLKNAAAVRPSLLLGERHENRPLEDIAQTIAPVLGMLLVGPLKKYRPVSAIEVAHEMIKLQVFDGD</sequence>
<protein>
    <submittedName>
        <fullName evidence="2">NAD(P)H-binding protein</fullName>
    </submittedName>
</protein>
<accession>A0ABT3PA51</accession>
<dbReference type="RefSeq" id="WP_265618502.1">
    <property type="nucleotide sequence ID" value="NZ_JAPFRD010000012.1"/>
</dbReference>
<comment type="caution">
    <text evidence="2">The sequence shown here is derived from an EMBL/GenBank/DDBJ whole genome shotgun (WGS) entry which is preliminary data.</text>
</comment>
<evidence type="ECO:0000313" key="2">
    <source>
        <dbReference type="EMBL" id="MCW8109659.1"/>
    </source>
</evidence>
<dbReference type="Proteomes" id="UP001142810">
    <property type="component" value="Unassembled WGS sequence"/>
</dbReference>
<keyword evidence="3" id="KW-1185">Reference proteome</keyword>
<dbReference type="InterPro" id="IPR036291">
    <property type="entry name" value="NAD(P)-bd_dom_sf"/>
</dbReference>